<organism evidence="7 8">
    <name type="scientific">Aspergillus fumigatus</name>
    <name type="common">Neosartorya fumigata</name>
    <dbReference type="NCBI Taxonomy" id="746128"/>
    <lineage>
        <taxon>Eukaryota</taxon>
        <taxon>Fungi</taxon>
        <taxon>Dikarya</taxon>
        <taxon>Ascomycota</taxon>
        <taxon>Pezizomycotina</taxon>
        <taxon>Eurotiomycetes</taxon>
        <taxon>Eurotiomycetidae</taxon>
        <taxon>Eurotiales</taxon>
        <taxon>Aspergillaceae</taxon>
        <taxon>Aspergillus</taxon>
        <taxon>Aspergillus subgen. Fumigati</taxon>
    </lineage>
</organism>
<evidence type="ECO:0000256" key="3">
    <source>
        <dbReference type="ARBA" id="ARBA00016197"/>
    </source>
</evidence>
<proteinExistence type="inferred from homology"/>
<comment type="subcellular location">
    <subcellularLocation>
        <location evidence="1">Mitochondrion</location>
    </subcellularLocation>
</comment>
<dbReference type="Proteomes" id="UP000813423">
    <property type="component" value="Unassembled WGS sequence"/>
</dbReference>
<dbReference type="GO" id="GO:0005739">
    <property type="term" value="C:mitochondrion"/>
    <property type="evidence" value="ECO:0007669"/>
    <property type="project" value="UniProtKB-SubCell"/>
</dbReference>
<evidence type="ECO:0000256" key="6">
    <source>
        <dbReference type="ARBA" id="ARBA00031849"/>
    </source>
</evidence>
<evidence type="ECO:0000256" key="4">
    <source>
        <dbReference type="ARBA" id="ARBA00022946"/>
    </source>
</evidence>
<dbReference type="PANTHER" id="PTHR36091">
    <property type="entry name" value="ALTERED INHERITANCE OF MITOCHONDRIA PROTEIN 9, MITOCHONDRIAL"/>
    <property type="match status" value="1"/>
</dbReference>
<dbReference type="InterPro" id="IPR051035">
    <property type="entry name" value="Mito_inheritance_9"/>
</dbReference>
<keyword evidence="5" id="KW-0496">Mitochondrion</keyword>
<protein>
    <recommendedName>
        <fullName evidence="3">Altered inheritance of mitochondria protein 9, mitochondrial</fullName>
    </recommendedName>
    <alternativeName>
        <fullName evidence="6">Found in mitochondrial proteome protein 29</fullName>
    </alternativeName>
</protein>
<name>A0A9P8NMX9_ASPFM</name>
<comment type="caution">
    <text evidence="7">The sequence shown here is derived from an EMBL/GenBank/DDBJ whole genome shotgun (WGS) entry which is preliminary data.</text>
</comment>
<evidence type="ECO:0000256" key="2">
    <source>
        <dbReference type="ARBA" id="ARBA00005543"/>
    </source>
</evidence>
<dbReference type="SUPFAM" id="SSF56112">
    <property type="entry name" value="Protein kinase-like (PK-like)"/>
    <property type="match status" value="1"/>
</dbReference>
<dbReference type="InterPro" id="IPR011009">
    <property type="entry name" value="Kinase-like_dom_sf"/>
</dbReference>
<accession>A0A9P8NMX9</accession>
<dbReference type="Gene3D" id="3.30.200.20">
    <property type="entry name" value="Phosphorylase Kinase, domain 1"/>
    <property type="match status" value="1"/>
</dbReference>
<evidence type="ECO:0000313" key="7">
    <source>
        <dbReference type="EMBL" id="KAH1910112.1"/>
    </source>
</evidence>
<reference evidence="7" key="1">
    <citation type="submission" date="2021-08" db="EMBL/GenBank/DDBJ databases">
        <title>Global Aspergillus fumigatus from environmental and clinical sources.</title>
        <authorList>
            <person name="Barber A."/>
            <person name="Sae-Ong T."/>
        </authorList>
    </citation>
    <scope>NUCLEOTIDE SEQUENCE</scope>
    <source>
        <strain evidence="7">NRZ-2016-071</strain>
    </source>
</reference>
<keyword evidence="4" id="KW-0809">Transit peptide</keyword>
<dbReference type="AlphaFoldDB" id="A0A9P8NMX9"/>
<dbReference type="EMBL" id="JAIBSC010000009">
    <property type="protein sequence ID" value="KAH1910112.1"/>
    <property type="molecule type" value="Genomic_DNA"/>
</dbReference>
<sequence length="142" mass="15767">MSKRYAKFDLDALCSLVSSLPSVSSPISKVEKMEGGFNKALLMTAENRKGVLAKMPCLAVVPSRYSTASEVATFEYVKSLTSIPVPEVLTWSCDALNPVRNEYIVMEKAKGRQLVEVWGEMDQAQKFKLIQTLSGWKASWAQ</sequence>
<comment type="similarity">
    <text evidence="2">Belongs to the AIM9 family.</text>
</comment>
<gene>
    <name evidence="7" type="ORF">KXV57_009284</name>
</gene>
<dbReference type="PANTHER" id="PTHR36091:SF1">
    <property type="entry name" value="ALTERED INHERITANCE OF MITOCHONDRIA PROTEIN 9, MITOCHONDRIAL"/>
    <property type="match status" value="1"/>
</dbReference>
<evidence type="ECO:0000256" key="5">
    <source>
        <dbReference type="ARBA" id="ARBA00023128"/>
    </source>
</evidence>
<evidence type="ECO:0000313" key="8">
    <source>
        <dbReference type="Proteomes" id="UP000813423"/>
    </source>
</evidence>
<evidence type="ECO:0000256" key="1">
    <source>
        <dbReference type="ARBA" id="ARBA00004173"/>
    </source>
</evidence>